<reference evidence="1 2" key="1">
    <citation type="submission" date="2021-01" db="EMBL/GenBank/DDBJ databases">
        <title>Chromosome-level genome assembly of a human fungal pathogen reveals clustering of transcriptionally co-regulated genes.</title>
        <authorList>
            <person name="Voorhies M."/>
            <person name="Cohen S."/>
            <person name="Shea T.P."/>
            <person name="Petrus S."/>
            <person name="Munoz J.F."/>
            <person name="Poplawski S."/>
            <person name="Goldman W.E."/>
            <person name="Michael T."/>
            <person name="Cuomo C.A."/>
            <person name="Sil A."/>
            <person name="Beyhan S."/>
        </authorList>
    </citation>
    <scope>NUCLEOTIDE SEQUENCE [LARGE SCALE GENOMIC DNA]</scope>
    <source>
        <strain evidence="1 2">G184AR</strain>
    </source>
</reference>
<sequence>MPEILSRGLTCWRPYFLSRILSAPFPFSDSLLVGWINWALSDLRTLELMLDVGLSKFGRVWTRLSVLVSLRTLASGFTAKCYSHSQCNFLIVL</sequence>
<accession>A0A8H7Z9H2</accession>
<proteinExistence type="predicted"/>
<dbReference type="AlphaFoldDB" id="A0A8H7Z9H2"/>
<gene>
    <name evidence="1" type="ORF">I7I52_03515</name>
</gene>
<name>A0A8H7Z9H2_AJECA</name>
<organism evidence="1 2">
    <name type="scientific">Ajellomyces capsulatus</name>
    <name type="common">Darling's disease fungus</name>
    <name type="synonym">Histoplasma capsulatum</name>
    <dbReference type="NCBI Taxonomy" id="5037"/>
    <lineage>
        <taxon>Eukaryota</taxon>
        <taxon>Fungi</taxon>
        <taxon>Dikarya</taxon>
        <taxon>Ascomycota</taxon>
        <taxon>Pezizomycotina</taxon>
        <taxon>Eurotiomycetes</taxon>
        <taxon>Eurotiomycetidae</taxon>
        <taxon>Onygenales</taxon>
        <taxon>Ajellomycetaceae</taxon>
        <taxon>Histoplasma</taxon>
    </lineage>
</organism>
<comment type="caution">
    <text evidence="1">The sequence shown here is derived from an EMBL/GenBank/DDBJ whole genome shotgun (WGS) entry which is preliminary data.</text>
</comment>
<evidence type="ECO:0000313" key="2">
    <source>
        <dbReference type="Proteomes" id="UP000670092"/>
    </source>
</evidence>
<evidence type="ECO:0000313" key="1">
    <source>
        <dbReference type="EMBL" id="KAG5304991.1"/>
    </source>
</evidence>
<dbReference type="EMBL" id="JAEVHI010000001">
    <property type="protein sequence ID" value="KAG5304991.1"/>
    <property type="molecule type" value="Genomic_DNA"/>
</dbReference>
<protein>
    <submittedName>
        <fullName evidence="1">Uncharacterized protein</fullName>
    </submittedName>
</protein>
<dbReference type="Proteomes" id="UP000670092">
    <property type="component" value="Unassembled WGS sequence"/>
</dbReference>
<dbReference type="VEuPathDB" id="FungiDB:I7I52_03515"/>